<dbReference type="RefSeq" id="WP_111536644.1">
    <property type="nucleotide sequence ID" value="NZ_QKZL01000004.1"/>
</dbReference>
<comment type="caution">
    <text evidence="2">The sequence shown here is derived from an EMBL/GenBank/DDBJ whole genome shotgun (WGS) entry which is preliminary data.</text>
</comment>
<proteinExistence type="predicted"/>
<keyword evidence="1" id="KW-0175">Coiled coil</keyword>
<dbReference type="Proteomes" id="UP000248916">
    <property type="component" value="Unassembled WGS sequence"/>
</dbReference>
<name>A0A2W7P2V6_9RHOB</name>
<dbReference type="AlphaFoldDB" id="A0A2W7P2V6"/>
<evidence type="ECO:0000256" key="1">
    <source>
        <dbReference type="SAM" id="Coils"/>
    </source>
</evidence>
<evidence type="ECO:0000313" key="3">
    <source>
        <dbReference type="Proteomes" id="UP000248916"/>
    </source>
</evidence>
<dbReference type="EMBL" id="QKZL01000004">
    <property type="protein sequence ID" value="PZX17762.1"/>
    <property type="molecule type" value="Genomic_DNA"/>
</dbReference>
<evidence type="ECO:0000313" key="2">
    <source>
        <dbReference type="EMBL" id="PZX17762.1"/>
    </source>
</evidence>
<dbReference type="OrthoDB" id="7871100at2"/>
<accession>A0A2W7P2V6</accession>
<reference evidence="2 3" key="1">
    <citation type="submission" date="2018-06" db="EMBL/GenBank/DDBJ databases">
        <title>Genomic Encyclopedia of Archaeal and Bacterial Type Strains, Phase II (KMG-II): from individual species to whole genera.</title>
        <authorList>
            <person name="Goeker M."/>
        </authorList>
    </citation>
    <scope>NUCLEOTIDE SEQUENCE [LARGE SCALE GENOMIC DNA]</scope>
    <source>
        <strain evidence="2 3">DSM 22009</strain>
    </source>
</reference>
<organism evidence="2 3">
    <name type="scientific">Palleronia aestuarii</name>
    <dbReference type="NCBI Taxonomy" id="568105"/>
    <lineage>
        <taxon>Bacteria</taxon>
        <taxon>Pseudomonadati</taxon>
        <taxon>Pseudomonadota</taxon>
        <taxon>Alphaproteobacteria</taxon>
        <taxon>Rhodobacterales</taxon>
        <taxon>Roseobacteraceae</taxon>
        <taxon>Palleronia</taxon>
    </lineage>
</organism>
<feature type="coiled-coil region" evidence="1">
    <location>
        <begin position="56"/>
        <end position="115"/>
    </location>
</feature>
<protein>
    <submittedName>
        <fullName evidence="2">Uncharacterized protein</fullName>
    </submittedName>
</protein>
<keyword evidence="3" id="KW-1185">Reference proteome</keyword>
<sequence length="137" mass="14675">MQDITELQRRLTAALDRIGGSLDRITRIDEPEAPTEAVETETAAIAAELDRSRAAIAALEADRLRLKAVNDALRNSNHALREAGTEGGPTADLINSAMQAELDALRAARESDRAELDAIIGLLHPVVADADEEVQNA</sequence>
<gene>
    <name evidence="2" type="ORF">LX81_01490</name>
</gene>